<reference evidence="1 2" key="1">
    <citation type="submission" date="2021-04" db="EMBL/GenBank/DDBJ databases">
        <title>novel species isolated from subtropical streams in China.</title>
        <authorList>
            <person name="Lu H."/>
        </authorList>
    </citation>
    <scope>NUCLEOTIDE SEQUENCE [LARGE SCALE GENOMIC DNA]</scope>
    <source>
        <strain evidence="1 2">FT147W</strain>
    </source>
</reference>
<protein>
    <recommendedName>
        <fullName evidence="3">Phage tail protein</fullName>
    </recommendedName>
</protein>
<evidence type="ECO:0008006" key="3">
    <source>
        <dbReference type="Google" id="ProtNLM"/>
    </source>
</evidence>
<dbReference type="Proteomes" id="UP000682982">
    <property type="component" value="Unassembled WGS sequence"/>
</dbReference>
<keyword evidence="2" id="KW-1185">Reference proteome</keyword>
<dbReference type="PIRSF" id="PIRSF028589">
    <property type="entry name" value="UCP028589"/>
    <property type="match status" value="1"/>
</dbReference>
<proteinExistence type="predicted"/>
<dbReference type="RefSeq" id="WP_212679717.1">
    <property type="nucleotide sequence ID" value="NZ_JAGSPK010000005.1"/>
</dbReference>
<dbReference type="InterPro" id="IPR016893">
    <property type="entry name" value="UCP028589"/>
</dbReference>
<accession>A0ABS5H5H4</accession>
<comment type="caution">
    <text evidence="1">The sequence shown here is derived from an EMBL/GenBank/DDBJ whole genome shotgun (WGS) entry which is preliminary data.</text>
</comment>
<evidence type="ECO:0000313" key="2">
    <source>
        <dbReference type="Proteomes" id="UP000682982"/>
    </source>
</evidence>
<dbReference type="EMBL" id="JAGSPK010000005">
    <property type="protein sequence ID" value="MBR7793780.1"/>
    <property type="molecule type" value="Genomic_DNA"/>
</dbReference>
<gene>
    <name evidence="1" type="ORF">KDM87_14365</name>
</gene>
<organism evidence="1 2">
    <name type="scientific">Undibacterium rivi</name>
    <dbReference type="NCBI Taxonomy" id="2828729"/>
    <lineage>
        <taxon>Bacteria</taxon>
        <taxon>Pseudomonadati</taxon>
        <taxon>Pseudomonadota</taxon>
        <taxon>Betaproteobacteria</taxon>
        <taxon>Burkholderiales</taxon>
        <taxon>Oxalobacteraceae</taxon>
        <taxon>Undibacterium</taxon>
    </lineage>
</organism>
<sequence length="251" mass="26799">MTQYFLGQGKVYIASRDAAGKPKAQRWLGDVSAAKLGLKVTKAEQKESYSGQRSTVKSIVIGKEATLDLTLLEISKENLSLALSGKSTILASGSVTGEALPLELVAGDRVSLKYPKVSTVVITDSAATPATLDTAKYDVDTDFGTITFKDITGVTQPLKAAYTHAALASVSMFTKQLEDIFIRYEGINLGEDGVPVVLELYKVNPEPLKDFALITDKFADMAISSSVLIDSSKPADGELGQFGRIIQVAQT</sequence>
<name>A0ABS5H5H4_9BURK</name>
<evidence type="ECO:0000313" key="1">
    <source>
        <dbReference type="EMBL" id="MBR7793780.1"/>
    </source>
</evidence>